<accession>F9P546</accession>
<dbReference type="EMBL" id="AFUP01000001">
    <property type="protein sequence ID" value="EGV10578.1"/>
    <property type="molecule type" value="Genomic_DNA"/>
</dbReference>
<reference evidence="1 2" key="1">
    <citation type="submission" date="2011-06" db="EMBL/GenBank/DDBJ databases">
        <authorList>
            <person name="Harkins D.M."/>
            <person name="Madupu R."/>
            <person name="Durkin A.S."/>
            <person name="Torralba M."/>
            <person name="Methe B."/>
            <person name="Sutton G.G."/>
            <person name="Nelson K.E."/>
        </authorList>
    </citation>
    <scope>NUCLEOTIDE SEQUENCE [LARGE SCALE GENOMIC DNA]</scope>
    <source>
        <strain evidence="1 2">SK1060</strain>
    </source>
</reference>
<proteinExistence type="predicted"/>
<gene>
    <name evidence="1" type="ORF">HMPREF1042_0595</name>
</gene>
<protein>
    <submittedName>
        <fullName evidence="1">Uncharacterized protein</fullName>
    </submittedName>
</protein>
<dbReference type="AlphaFoldDB" id="F9P546"/>
<evidence type="ECO:0000313" key="1">
    <source>
        <dbReference type="EMBL" id="EGV10578.1"/>
    </source>
</evidence>
<organism evidence="1 2">
    <name type="scientific">Streptococcus constellatus subsp. pharyngis SK1060 = CCUG 46377</name>
    <dbReference type="NCBI Taxonomy" id="1035184"/>
    <lineage>
        <taxon>Bacteria</taxon>
        <taxon>Bacillati</taxon>
        <taxon>Bacillota</taxon>
        <taxon>Bacilli</taxon>
        <taxon>Lactobacillales</taxon>
        <taxon>Streptococcaceae</taxon>
        <taxon>Streptococcus</taxon>
        <taxon>Streptococcus anginosus group</taxon>
    </lineage>
</organism>
<sequence length="37" mass="3978">MMNDNTEIIDLEDLLDFKQTVLVPATCGPSHSCGGGR</sequence>
<name>F9P546_STRCV</name>
<dbReference type="Proteomes" id="UP000003287">
    <property type="component" value="Unassembled WGS sequence"/>
</dbReference>
<evidence type="ECO:0000313" key="2">
    <source>
        <dbReference type="Proteomes" id="UP000003287"/>
    </source>
</evidence>